<evidence type="ECO:0000256" key="9">
    <source>
        <dbReference type="ARBA" id="ARBA00022777"/>
    </source>
</evidence>
<evidence type="ECO:0000256" key="4">
    <source>
        <dbReference type="ARBA" id="ARBA00022475"/>
    </source>
</evidence>
<dbReference type="Proteomes" id="UP001216674">
    <property type="component" value="Unassembled WGS sequence"/>
</dbReference>
<dbReference type="Pfam" id="PF01627">
    <property type="entry name" value="Hpt"/>
    <property type="match status" value="1"/>
</dbReference>
<comment type="subcellular location">
    <subcellularLocation>
        <location evidence="2">Cell inner membrane</location>
        <topology evidence="2">Multi-pass membrane protein</topology>
    </subcellularLocation>
</comment>
<dbReference type="InterPro" id="IPR005467">
    <property type="entry name" value="His_kinase_dom"/>
</dbReference>
<dbReference type="Gene3D" id="3.40.50.2300">
    <property type="match status" value="1"/>
</dbReference>
<evidence type="ECO:0000259" key="16">
    <source>
        <dbReference type="PROSITE" id="PS50109"/>
    </source>
</evidence>
<feature type="transmembrane region" description="Helical" evidence="15">
    <location>
        <begin position="29"/>
        <end position="53"/>
    </location>
</feature>
<keyword evidence="4" id="KW-1003">Cell membrane</keyword>
<evidence type="ECO:0000313" key="19">
    <source>
        <dbReference type="Proteomes" id="UP001216674"/>
    </source>
</evidence>
<keyword evidence="19" id="KW-1185">Reference proteome</keyword>
<dbReference type="EMBL" id="JARJLM010000302">
    <property type="protein sequence ID" value="MDF3834773.1"/>
    <property type="molecule type" value="Genomic_DNA"/>
</dbReference>
<dbReference type="Pfam" id="PF00512">
    <property type="entry name" value="HisKA"/>
    <property type="match status" value="1"/>
</dbReference>
<comment type="caution">
    <text evidence="18">The sequence shown here is derived from an EMBL/GenBank/DDBJ whole genome shotgun (WGS) entry which is preliminary data.</text>
</comment>
<keyword evidence="10 18" id="KW-0067">ATP-binding</keyword>
<dbReference type="Pfam" id="PF02518">
    <property type="entry name" value="HATPase_c"/>
    <property type="match status" value="1"/>
</dbReference>
<dbReference type="Gene3D" id="3.30.565.10">
    <property type="entry name" value="Histidine kinase-like ATPase, C-terminal domain"/>
    <property type="match status" value="1"/>
</dbReference>
<keyword evidence="7" id="KW-0808">Transferase</keyword>
<dbReference type="PANTHER" id="PTHR43047:SF72">
    <property type="entry name" value="OSMOSENSING HISTIDINE PROTEIN KINASE SLN1"/>
    <property type="match status" value="1"/>
</dbReference>
<dbReference type="InterPro" id="IPR011006">
    <property type="entry name" value="CheY-like_superfamily"/>
</dbReference>
<evidence type="ECO:0000256" key="2">
    <source>
        <dbReference type="ARBA" id="ARBA00004429"/>
    </source>
</evidence>
<keyword evidence="6 14" id="KW-0597">Phosphoprotein</keyword>
<dbReference type="InterPro" id="IPR003594">
    <property type="entry name" value="HATPase_dom"/>
</dbReference>
<dbReference type="GO" id="GO:0005524">
    <property type="term" value="F:ATP binding"/>
    <property type="evidence" value="ECO:0007669"/>
    <property type="project" value="UniProtKB-KW"/>
</dbReference>
<dbReference type="PRINTS" id="PR00344">
    <property type="entry name" value="BCTRLSENSOR"/>
</dbReference>
<dbReference type="CDD" id="cd17546">
    <property type="entry name" value="REC_hyHK_CKI1_RcsC-like"/>
    <property type="match status" value="1"/>
</dbReference>
<keyword evidence="12" id="KW-0902">Two-component regulatory system</keyword>
<evidence type="ECO:0000259" key="17">
    <source>
        <dbReference type="PROSITE" id="PS50110"/>
    </source>
</evidence>
<dbReference type="PANTHER" id="PTHR43047">
    <property type="entry name" value="TWO-COMPONENT HISTIDINE PROTEIN KINASE"/>
    <property type="match status" value="1"/>
</dbReference>
<comment type="catalytic activity">
    <reaction evidence="1">
        <text>ATP + protein L-histidine = ADP + protein N-phospho-L-histidine.</text>
        <dbReference type="EC" id="2.7.13.3"/>
    </reaction>
</comment>
<dbReference type="CDD" id="cd00082">
    <property type="entry name" value="HisKA"/>
    <property type="match status" value="1"/>
</dbReference>
<feature type="domain" description="Histidine kinase" evidence="16">
    <location>
        <begin position="525"/>
        <end position="746"/>
    </location>
</feature>
<dbReference type="InterPro" id="IPR036097">
    <property type="entry name" value="HisK_dim/P_sf"/>
</dbReference>
<reference evidence="18 19" key="1">
    <citation type="submission" date="2023-03" db="EMBL/GenBank/DDBJ databases">
        <title>Draft assemblies of triclosan tolerant bacteria isolated from returned activated sludge.</title>
        <authorList>
            <person name="Van Hamelsveld S."/>
        </authorList>
    </citation>
    <scope>NUCLEOTIDE SEQUENCE [LARGE SCALE GENOMIC DNA]</scope>
    <source>
        <strain evidence="18 19">GW210010_S58</strain>
    </source>
</reference>
<dbReference type="SMART" id="SM00388">
    <property type="entry name" value="HisKA"/>
    <property type="match status" value="1"/>
</dbReference>
<sequence>MVMILNRDQEAHKNAFDALTATVRRERLFFYWGISLATAGVLCAAILATYLCMRAEVERRSDQLGRYASEVGRIIEHDEVFVRRMSHTVKHFFSSAGEWQAGRFGDVIQSLRTSEEARGRPAFKADTFLIVLPQEGKKGLEPGWEAQANALANIAAGGMSTLDAMKIKRRAYVVGLDRDYAAIFPAADYRLSNDVQGTSPLALVQSLREKGVVGEKVLGATEGVHWKYPLVDKDQAESVLSCVGVIEVAGRGLVLFGSDLPVKSLLAGVRREVEYGALGLYSATALLIDQSAAGAWFDRGAALVLQQSRARGPRFTSDGMYLIEPVSEHFGHLVYGLSYIDLLRSVARPTGWIWALGGTFLFTLLAAAYQWDRRVLARGHIASRRAIENEILNHVLVSAVPIGLLIVCARDYSVVRTNLLAASLLDMRAPMKLPFSIETEFRARSAGCAQAGSEIVHFNISLSREAGGNPFFLQIAFAPSSYNGEAVLICAVSDATTQKLAELESTKAREESDRLLRARSNFFASVSHEIRTPLSVILGNVDLLPVGKLNDAEVGRLKAVHTGAQALQRIVTDILDLSRIEAGEMKLVESKFYPLQCVEGVVQGYVERAISKHIDLHIFADPAMGRHAMIGDPSRISQILDNLLSNAFKFTHAGRVAVRGSLVLETPKSATLMLEVTDSGDGMDEQLVERIFTPFAQADGEGRRYAGTGLGLSICATLCRLMGGTISAKSILHVGSAFTVRLPVSVAPSQAVAMSETMGSALIVTEMSEYGGCLQAWLTDWGWCASIRDGAASALEISDASADVVVLADSNAGCALEISNRVQVPVILVAQMAVQRPIRLAERVIEVTAFNTEALKEALQLAMGQAPAERMQTLPVADEGIGIVSSPGRRDQGMALTVLVVDDSKLNRELLVDQVRSLGYGVLSAAGGAEALVTLHHNHVDIVLTDLDLPGMSGVELLDAVRKQNSGLPVVAVSAYESDSEVERRLAQGFFDYIAKPVNLDRLSRVLVRCHTSHPEEDIVDDRWLEQALAMDRGGKEALVTRFQAHAKEELAELERLVPNRDVRALERWMHRMRGTLLLIGHQTLAERCIEVELACTGTGEWCDDWRAMVNDIEARVAALCLGDMAASEGSRE</sequence>
<evidence type="ECO:0000256" key="13">
    <source>
        <dbReference type="ARBA" id="ARBA00023136"/>
    </source>
</evidence>
<dbReference type="SMART" id="SM00387">
    <property type="entry name" value="HATPase_c"/>
    <property type="match status" value="1"/>
</dbReference>
<evidence type="ECO:0000256" key="3">
    <source>
        <dbReference type="ARBA" id="ARBA00012438"/>
    </source>
</evidence>
<evidence type="ECO:0000256" key="6">
    <source>
        <dbReference type="ARBA" id="ARBA00022553"/>
    </source>
</evidence>
<dbReference type="PROSITE" id="PS50109">
    <property type="entry name" value="HIS_KIN"/>
    <property type="match status" value="1"/>
</dbReference>
<keyword evidence="8 15" id="KW-0812">Transmembrane</keyword>
<dbReference type="SUPFAM" id="SSF47226">
    <property type="entry name" value="Histidine-containing phosphotransfer domain, HPT domain"/>
    <property type="match status" value="1"/>
</dbReference>
<protein>
    <recommendedName>
        <fullName evidence="3">histidine kinase</fullName>
        <ecNumber evidence="3">2.7.13.3</ecNumber>
    </recommendedName>
</protein>
<evidence type="ECO:0000256" key="10">
    <source>
        <dbReference type="ARBA" id="ARBA00022840"/>
    </source>
</evidence>
<dbReference type="SUPFAM" id="SSF55874">
    <property type="entry name" value="ATPase domain of HSP90 chaperone/DNA topoisomerase II/histidine kinase"/>
    <property type="match status" value="1"/>
</dbReference>
<dbReference type="Gene3D" id="1.20.120.160">
    <property type="entry name" value="HPT domain"/>
    <property type="match status" value="1"/>
</dbReference>
<keyword evidence="13 15" id="KW-0472">Membrane</keyword>
<dbReference type="EC" id="2.7.13.3" evidence="3"/>
<dbReference type="RefSeq" id="WP_276265741.1">
    <property type="nucleotide sequence ID" value="NZ_JARJLM010000302.1"/>
</dbReference>
<evidence type="ECO:0000256" key="14">
    <source>
        <dbReference type="PROSITE-ProRule" id="PRU00169"/>
    </source>
</evidence>
<name>A0ABT6AQ92_9BURK</name>
<keyword evidence="11 15" id="KW-1133">Transmembrane helix</keyword>
<feature type="transmembrane region" description="Helical" evidence="15">
    <location>
        <begin position="352"/>
        <end position="371"/>
    </location>
</feature>
<keyword evidence="5" id="KW-0997">Cell inner membrane</keyword>
<evidence type="ECO:0000256" key="7">
    <source>
        <dbReference type="ARBA" id="ARBA00022679"/>
    </source>
</evidence>
<evidence type="ECO:0000256" key="1">
    <source>
        <dbReference type="ARBA" id="ARBA00000085"/>
    </source>
</evidence>
<evidence type="ECO:0000256" key="15">
    <source>
        <dbReference type="SAM" id="Phobius"/>
    </source>
</evidence>
<dbReference type="SMART" id="SM00448">
    <property type="entry name" value="REC"/>
    <property type="match status" value="1"/>
</dbReference>
<feature type="modified residue" description="4-aspartylphosphate" evidence="14">
    <location>
        <position position="946"/>
    </location>
</feature>
<dbReference type="InterPro" id="IPR001789">
    <property type="entry name" value="Sig_transdc_resp-reg_receiver"/>
</dbReference>
<dbReference type="InterPro" id="IPR003661">
    <property type="entry name" value="HisK_dim/P_dom"/>
</dbReference>
<dbReference type="InterPro" id="IPR004358">
    <property type="entry name" value="Sig_transdc_His_kin-like_C"/>
</dbReference>
<dbReference type="Pfam" id="PF00072">
    <property type="entry name" value="Response_reg"/>
    <property type="match status" value="1"/>
</dbReference>
<keyword evidence="9" id="KW-0418">Kinase</keyword>
<keyword evidence="10 18" id="KW-0547">Nucleotide-binding</keyword>
<feature type="transmembrane region" description="Helical" evidence="15">
    <location>
        <begin position="391"/>
        <end position="409"/>
    </location>
</feature>
<feature type="domain" description="Response regulatory" evidence="17">
    <location>
        <begin position="897"/>
        <end position="1011"/>
    </location>
</feature>
<dbReference type="CDD" id="cd16922">
    <property type="entry name" value="HATPase_EvgS-ArcB-TorS-like"/>
    <property type="match status" value="1"/>
</dbReference>
<dbReference type="SUPFAM" id="SSF47384">
    <property type="entry name" value="Homodimeric domain of signal transducing histidine kinase"/>
    <property type="match status" value="1"/>
</dbReference>
<dbReference type="InterPro" id="IPR008207">
    <property type="entry name" value="Sig_transdc_His_kin_Hpt_dom"/>
</dbReference>
<dbReference type="SUPFAM" id="SSF52172">
    <property type="entry name" value="CheY-like"/>
    <property type="match status" value="1"/>
</dbReference>
<dbReference type="PROSITE" id="PS50110">
    <property type="entry name" value="RESPONSE_REGULATORY"/>
    <property type="match status" value="1"/>
</dbReference>
<organism evidence="18 19">
    <name type="scientific">Cupriavidus basilensis</name>
    <dbReference type="NCBI Taxonomy" id="68895"/>
    <lineage>
        <taxon>Bacteria</taxon>
        <taxon>Pseudomonadati</taxon>
        <taxon>Pseudomonadota</taxon>
        <taxon>Betaproteobacteria</taxon>
        <taxon>Burkholderiales</taxon>
        <taxon>Burkholderiaceae</taxon>
        <taxon>Cupriavidus</taxon>
    </lineage>
</organism>
<evidence type="ECO:0000256" key="5">
    <source>
        <dbReference type="ARBA" id="ARBA00022519"/>
    </source>
</evidence>
<gene>
    <name evidence="18" type="ORF">P3W85_17680</name>
</gene>
<dbReference type="InterPro" id="IPR036890">
    <property type="entry name" value="HATPase_C_sf"/>
</dbReference>
<evidence type="ECO:0000256" key="11">
    <source>
        <dbReference type="ARBA" id="ARBA00022989"/>
    </source>
</evidence>
<proteinExistence type="predicted"/>
<evidence type="ECO:0000256" key="8">
    <source>
        <dbReference type="ARBA" id="ARBA00022692"/>
    </source>
</evidence>
<dbReference type="InterPro" id="IPR036641">
    <property type="entry name" value="HPT_dom_sf"/>
</dbReference>
<dbReference type="Gene3D" id="1.10.287.130">
    <property type="match status" value="1"/>
</dbReference>
<evidence type="ECO:0000256" key="12">
    <source>
        <dbReference type="ARBA" id="ARBA00023012"/>
    </source>
</evidence>
<accession>A0ABT6AQ92</accession>
<evidence type="ECO:0000313" key="18">
    <source>
        <dbReference type="EMBL" id="MDF3834773.1"/>
    </source>
</evidence>